<proteinExistence type="inferred from homology"/>
<keyword evidence="12" id="KW-1185">Reference proteome</keyword>
<dbReference type="Proteomes" id="UP001195483">
    <property type="component" value="Unassembled WGS sequence"/>
</dbReference>
<gene>
    <name evidence="11" type="ORF">CHS0354_035865</name>
</gene>
<evidence type="ECO:0000256" key="7">
    <source>
        <dbReference type="ARBA" id="ARBA00037847"/>
    </source>
</evidence>
<keyword evidence="6" id="KW-0472">Membrane</keyword>
<comment type="caution">
    <text evidence="11">The sequence shown here is derived from an EMBL/GenBank/DDBJ whole genome shotgun (WGS) entry which is preliminary data.</text>
</comment>
<dbReference type="SUPFAM" id="SSF101576">
    <property type="entry name" value="Supernatant protein factor (SPF), C-terminal domain"/>
    <property type="match status" value="1"/>
</dbReference>
<accession>A0AAE0SX21</accession>
<keyword evidence="4 9" id="KW-0732">Signal</keyword>
<evidence type="ECO:0000259" key="10">
    <source>
        <dbReference type="PROSITE" id="PS50866"/>
    </source>
</evidence>
<dbReference type="GO" id="GO:0012505">
    <property type="term" value="C:endomembrane system"/>
    <property type="evidence" value="ECO:0007669"/>
    <property type="project" value="UniProtKB-SubCell"/>
</dbReference>
<feature type="chain" id="PRO_5042135735" description="GOLD domain-containing protein" evidence="9">
    <location>
        <begin position="30"/>
        <end position="168"/>
    </location>
</feature>
<comment type="subcellular location">
    <subcellularLocation>
        <location evidence="7">Endomembrane system</location>
        <topology evidence="7">Single-pass membrane protein</topology>
    </subcellularLocation>
    <subcellularLocation>
        <location evidence="1 8">Membrane</location>
        <topology evidence="1 8">Single-pass type I membrane protein</topology>
    </subcellularLocation>
</comment>
<protein>
    <recommendedName>
        <fullName evidence="10">GOLD domain-containing protein</fullName>
    </recommendedName>
</protein>
<evidence type="ECO:0000256" key="5">
    <source>
        <dbReference type="ARBA" id="ARBA00022989"/>
    </source>
</evidence>
<feature type="domain" description="GOLD" evidence="10">
    <location>
        <begin position="56"/>
        <end position="138"/>
    </location>
</feature>
<reference evidence="11" key="1">
    <citation type="journal article" date="2021" name="Genome Biol. Evol.">
        <title>A High-Quality Reference Genome for a Parasitic Bivalve with Doubly Uniparental Inheritance (Bivalvia: Unionida).</title>
        <authorList>
            <person name="Smith C.H."/>
        </authorList>
    </citation>
    <scope>NUCLEOTIDE SEQUENCE</scope>
    <source>
        <strain evidence="11">CHS0354</strain>
    </source>
</reference>
<comment type="similarity">
    <text evidence="2 8">Belongs to the EMP24/GP25L family.</text>
</comment>
<evidence type="ECO:0000256" key="6">
    <source>
        <dbReference type="ARBA" id="ARBA00023136"/>
    </source>
</evidence>
<evidence type="ECO:0000256" key="2">
    <source>
        <dbReference type="ARBA" id="ARBA00007104"/>
    </source>
</evidence>
<evidence type="ECO:0000256" key="3">
    <source>
        <dbReference type="ARBA" id="ARBA00022692"/>
    </source>
</evidence>
<evidence type="ECO:0000256" key="1">
    <source>
        <dbReference type="ARBA" id="ARBA00004479"/>
    </source>
</evidence>
<reference evidence="11" key="3">
    <citation type="submission" date="2023-05" db="EMBL/GenBank/DDBJ databases">
        <authorList>
            <person name="Smith C.H."/>
        </authorList>
    </citation>
    <scope>NUCLEOTIDE SEQUENCE</scope>
    <source>
        <strain evidence="11">CHS0354</strain>
        <tissue evidence="11">Mantle</tissue>
    </source>
</reference>
<dbReference type="InterPro" id="IPR036598">
    <property type="entry name" value="GOLD_dom_sf"/>
</dbReference>
<sequence>MAKLTITCCFQCLICFLQFKSLYTEIVLGEETGEFDFDGLPGVRYEFGFKVLPRTEECFYQTVRKGSHLQVLYKILRGGGLNVHVYLIDPSQTIVESMVDAPVGNFETVVPETGDYSICIDNTISQFTSKFVNIYLETYFTSDWEKFAEELDNIHVAVSNFTFSWKDI</sequence>
<dbReference type="PANTHER" id="PTHR22811">
    <property type="entry name" value="TRANSMEMBRANE EMP24 DOMAIN-CONTAINING PROTEIN"/>
    <property type="match status" value="1"/>
</dbReference>
<evidence type="ECO:0000256" key="8">
    <source>
        <dbReference type="RuleBase" id="RU003827"/>
    </source>
</evidence>
<dbReference type="GO" id="GO:0016020">
    <property type="term" value="C:membrane"/>
    <property type="evidence" value="ECO:0007669"/>
    <property type="project" value="UniProtKB-SubCell"/>
</dbReference>
<evidence type="ECO:0000313" key="11">
    <source>
        <dbReference type="EMBL" id="KAK3599622.1"/>
    </source>
</evidence>
<dbReference type="PROSITE" id="PS50866">
    <property type="entry name" value="GOLD"/>
    <property type="match status" value="1"/>
</dbReference>
<organism evidence="11 12">
    <name type="scientific">Potamilus streckersoni</name>
    <dbReference type="NCBI Taxonomy" id="2493646"/>
    <lineage>
        <taxon>Eukaryota</taxon>
        <taxon>Metazoa</taxon>
        <taxon>Spiralia</taxon>
        <taxon>Lophotrochozoa</taxon>
        <taxon>Mollusca</taxon>
        <taxon>Bivalvia</taxon>
        <taxon>Autobranchia</taxon>
        <taxon>Heteroconchia</taxon>
        <taxon>Palaeoheterodonta</taxon>
        <taxon>Unionida</taxon>
        <taxon>Unionoidea</taxon>
        <taxon>Unionidae</taxon>
        <taxon>Ambleminae</taxon>
        <taxon>Lampsilini</taxon>
        <taxon>Potamilus</taxon>
    </lineage>
</organism>
<feature type="signal peptide" evidence="9">
    <location>
        <begin position="1"/>
        <end position="29"/>
    </location>
</feature>
<dbReference type="SMART" id="SM01190">
    <property type="entry name" value="EMP24_GP25L"/>
    <property type="match status" value="1"/>
</dbReference>
<reference evidence="11" key="2">
    <citation type="journal article" date="2021" name="Genome Biol. Evol.">
        <title>Developing a high-quality reference genome for a parasitic bivalve with doubly uniparental inheritance (Bivalvia: Unionida).</title>
        <authorList>
            <person name="Smith C.H."/>
        </authorList>
    </citation>
    <scope>NUCLEOTIDE SEQUENCE</scope>
    <source>
        <strain evidence="11">CHS0354</strain>
        <tissue evidence="11">Mantle</tissue>
    </source>
</reference>
<evidence type="ECO:0000313" key="12">
    <source>
        <dbReference type="Proteomes" id="UP001195483"/>
    </source>
</evidence>
<dbReference type="AlphaFoldDB" id="A0AAE0SX21"/>
<name>A0AAE0SX21_9BIVA</name>
<dbReference type="EMBL" id="JAEAOA010002091">
    <property type="protein sequence ID" value="KAK3599622.1"/>
    <property type="molecule type" value="Genomic_DNA"/>
</dbReference>
<dbReference type="Pfam" id="PF01105">
    <property type="entry name" value="EMP24_GP25L"/>
    <property type="match status" value="1"/>
</dbReference>
<evidence type="ECO:0000256" key="9">
    <source>
        <dbReference type="SAM" id="SignalP"/>
    </source>
</evidence>
<evidence type="ECO:0000256" key="4">
    <source>
        <dbReference type="ARBA" id="ARBA00022729"/>
    </source>
</evidence>
<keyword evidence="3 8" id="KW-0812">Transmembrane</keyword>
<dbReference type="InterPro" id="IPR009038">
    <property type="entry name" value="GOLD_dom"/>
</dbReference>
<keyword evidence="5" id="KW-1133">Transmembrane helix</keyword>
<dbReference type="InterPro" id="IPR015720">
    <property type="entry name" value="Emp24-like"/>
</dbReference>